<evidence type="ECO:0000256" key="3">
    <source>
        <dbReference type="SAM" id="MobiDB-lite"/>
    </source>
</evidence>
<name>A0A7H9EJG8_9LACO</name>
<protein>
    <submittedName>
        <fullName evidence="5">Helix-turn-helix domain-containing protein</fullName>
    </submittedName>
</protein>
<organism evidence="5 6">
    <name type="scientific">Ligilactobacillus saerimneri</name>
    <dbReference type="NCBI Taxonomy" id="228229"/>
    <lineage>
        <taxon>Bacteria</taxon>
        <taxon>Bacillati</taxon>
        <taxon>Bacillota</taxon>
        <taxon>Bacilli</taxon>
        <taxon>Lactobacillales</taxon>
        <taxon>Lactobacillaceae</taxon>
        <taxon>Ligilactobacillus</taxon>
    </lineage>
</organism>
<evidence type="ECO:0000313" key="6">
    <source>
        <dbReference type="Proteomes" id="UP000510886"/>
    </source>
</evidence>
<dbReference type="GO" id="GO:0043565">
    <property type="term" value="F:sequence-specific DNA binding"/>
    <property type="evidence" value="ECO:0007669"/>
    <property type="project" value="InterPro"/>
</dbReference>
<dbReference type="SUPFAM" id="SSF48295">
    <property type="entry name" value="TrpR-like"/>
    <property type="match status" value="1"/>
</dbReference>
<dbReference type="Gene3D" id="1.10.10.10">
    <property type="entry name" value="Winged helix-like DNA-binding domain superfamily/Winged helix DNA-binding domain"/>
    <property type="match status" value="1"/>
</dbReference>
<accession>A0A7H9EJG8</accession>
<dbReference type="PANTHER" id="PTHR33795">
    <property type="entry name" value="INSERTION ELEMENT IS150 PROTEIN INSJ"/>
    <property type="match status" value="1"/>
</dbReference>
<dbReference type="InterPro" id="IPR010921">
    <property type="entry name" value="Trp_repressor/repl_initiator"/>
</dbReference>
<dbReference type="AlphaFoldDB" id="A0A7H9EJG8"/>
<dbReference type="RefSeq" id="WP_180849595.1">
    <property type="nucleotide sequence ID" value="NZ_CP047418.1"/>
</dbReference>
<evidence type="ECO:0000313" key="5">
    <source>
        <dbReference type="EMBL" id="QLL77843.1"/>
    </source>
</evidence>
<dbReference type="Proteomes" id="UP000510886">
    <property type="component" value="Chromosome"/>
</dbReference>
<feature type="domain" description="Insertion element IS150 protein InsJ-like helix-turn-helix" evidence="4">
    <location>
        <begin position="11"/>
        <end position="63"/>
    </location>
</feature>
<proteinExistence type="inferred from homology"/>
<evidence type="ECO:0000259" key="4">
    <source>
        <dbReference type="Pfam" id="PF13518"/>
    </source>
</evidence>
<dbReference type="InterPro" id="IPR052057">
    <property type="entry name" value="IS150/IS1296_orfA-like"/>
</dbReference>
<dbReference type="PANTHER" id="PTHR33795:SF1">
    <property type="entry name" value="INSERTION ELEMENT IS150 PROTEIN INSJ"/>
    <property type="match status" value="1"/>
</dbReference>
<dbReference type="EMBL" id="CP047418">
    <property type="protein sequence ID" value="QLL77843.1"/>
    <property type="molecule type" value="Genomic_DNA"/>
</dbReference>
<feature type="coiled-coil region" evidence="2">
    <location>
        <begin position="75"/>
        <end position="102"/>
    </location>
</feature>
<feature type="region of interest" description="Disordered" evidence="3">
    <location>
        <begin position="53"/>
        <end position="72"/>
    </location>
</feature>
<dbReference type="Pfam" id="PF13518">
    <property type="entry name" value="HTH_28"/>
    <property type="match status" value="1"/>
</dbReference>
<dbReference type="KEGG" id="lsw:GTO87_04030"/>
<reference evidence="5 6" key="1">
    <citation type="submission" date="2020-01" db="EMBL/GenBank/DDBJ databases">
        <title>Complete and circular genome sequences of six lactobacillus isolates from horses.</title>
        <authorList>
            <person name="Hassan H.M."/>
        </authorList>
    </citation>
    <scope>NUCLEOTIDE SEQUENCE [LARGE SCALE GENOMIC DNA]</scope>
    <source>
        <strain evidence="5 6">1A</strain>
    </source>
</reference>
<sequence>MKAKRKVTQVEREEVVTYALQHGKNYQATAEKFDVSYQQVYNWVRKFEKDGTNGLVDRRGQRKKQPKPTRELPEIERLKLENKRLKQEKLELEAENFILKKLGALREQSRP</sequence>
<evidence type="ECO:0000256" key="2">
    <source>
        <dbReference type="SAM" id="Coils"/>
    </source>
</evidence>
<comment type="similarity">
    <text evidence="1">Belongs to the IS150/IS1296 orfA family.</text>
</comment>
<evidence type="ECO:0000256" key="1">
    <source>
        <dbReference type="ARBA" id="ARBA00038232"/>
    </source>
</evidence>
<gene>
    <name evidence="5" type="ORF">GTO87_04030</name>
</gene>
<dbReference type="InterPro" id="IPR055247">
    <property type="entry name" value="InsJ-like_HTH"/>
</dbReference>
<dbReference type="InterPro" id="IPR036388">
    <property type="entry name" value="WH-like_DNA-bd_sf"/>
</dbReference>
<keyword evidence="2" id="KW-0175">Coiled coil</keyword>